<evidence type="ECO:0000313" key="2">
    <source>
        <dbReference type="EMBL" id="CAA3017637.1"/>
    </source>
</evidence>
<dbReference type="EMBL" id="CACTIH010007722">
    <property type="protein sequence ID" value="CAA3017637.1"/>
    <property type="molecule type" value="Genomic_DNA"/>
</dbReference>
<comment type="caution">
    <text evidence="2">The sequence shown here is derived from an EMBL/GenBank/DDBJ whole genome shotgun (WGS) entry which is preliminary data.</text>
</comment>
<dbReference type="PROSITE" id="PS50181">
    <property type="entry name" value="FBOX"/>
    <property type="match status" value="1"/>
</dbReference>
<dbReference type="Proteomes" id="UP000594638">
    <property type="component" value="Unassembled WGS sequence"/>
</dbReference>
<dbReference type="SUPFAM" id="SSF52047">
    <property type="entry name" value="RNI-like"/>
    <property type="match status" value="1"/>
</dbReference>
<dbReference type="InterPro" id="IPR036047">
    <property type="entry name" value="F-box-like_dom_sf"/>
</dbReference>
<dbReference type="Pfam" id="PF24758">
    <property type="entry name" value="LRR_At5g56370"/>
    <property type="match status" value="1"/>
</dbReference>
<reference evidence="2 3" key="1">
    <citation type="submission" date="2019-12" db="EMBL/GenBank/DDBJ databases">
        <authorList>
            <person name="Alioto T."/>
            <person name="Alioto T."/>
            <person name="Gomez Garrido J."/>
        </authorList>
    </citation>
    <scope>NUCLEOTIDE SEQUENCE [LARGE SCALE GENOMIC DNA]</scope>
</reference>
<proteinExistence type="predicted"/>
<dbReference type="PANTHER" id="PTHR31293">
    <property type="entry name" value="RNI-LIKE SUPERFAMILY PROTEIN"/>
    <property type="match status" value="1"/>
</dbReference>
<dbReference type="PANTHER" id="PTHR31293:SF12">
    <property type="entry name" value="RNI-LIKE SUPERFAMILY PROTEIN"/>
    <property type="match status" value="1"/>
</dbReference>
<dbReference type="InterPro" id="IPR001810">
    <property type="entry name" value="F-box_dom"/>
</dbReference>
<dbReference type="SMART" id="SM00256">
    <property type="entry name" value="FBOX"/>
    <property type="match status" value="1"/>
</dbReference>
<dbReference type="InterPro" id="IPR055411">
    <property type="entry name" value="LRR_FXL15/At3g58940/PEG3-like"/>
</dbReference>
<feature type="domain" description="F-box" evidence="1">
    <location>
        <begin position="40"/>
        <end position="89"/>
    </location>
</feature>
<name>A0A8S0UG62_OLEEU</name>
<protein>
    <submittedName>
        <fullName evidence="2">F-box LRR-repeat At3g58900-like isoform X1</fullName>
    </submittedName>
</protein>
<gene>
    <name evidence="2" type="ORF">OLEA9_A014621</name>
</gene>
<dbReference type="SUPFAM" id="SSF81383">
    <property type="entry name" value="F-box domain"/>
    <property type="match status" value="1"/>
</dbReference>
<evidence type="ECO:0000313" key="3">
    <source>
        <dbReference type="Proteomes" id="UP000594638"/>
    </source>
</evidence>
<sequence>MQCQFWKVGEHQNLFMANLIVLKSEEQQRLSKLKKEDRREDLISILPNAILQHILSFLPTKDIIRTSILCKRWKNLWTSISNIDLWDSIDITKSDYLKRRASFLDSVERILLQHDDSNIERLRLSFKMPVNPTHVYSWISVAIKHNIRKLDVSLPLGCIYSLPCDLFTCESLTELRLYMACFFNPSLIHWPNLKELHLSQVTIFNRSSTQFFSSIPLLQNLVLVNCEWENIRRLSISVPNLRCLIFKQCSDPEDLLDCEIVVRVSNLVYLNCISNFSVNLLVSAC</sequence>
<dbReference type="AlphaFoldDB" id="A0A8S0UG62"/>
<accession>A0A8S0UG62</accession>
<evidence type="ECO:0000259" key="1">
    <source>
        <dbReference type="PROSITE" id="PS50181"/>
    </source>
</evidence>
<dbReference type="Gene3D" id="3.80.10.10">
    <property type="entry name" value="Ribonuclease Inhibitor"/>
    <property type="match status" value="1"/>
</dbReference>
<dbReference type="Gramene" id="OE9A014621T1">
    <property type="protein sequence ID" value="OE9A014621C1"/>
    <property type="gene ID" value="OE9A014621"/>
</dbReference>
<dbReference type="InterPro" id="IPR055294">
    <property type="entry name" value="FBL60-like"/>
</dbReference>
<dbReference type="Pfam" id="PF00646">
    <property type="entry name" value="F-box"/>
    <property type="match status" value="1"/>
</dbReference>
<dbReference type="InterPro" id="IPR032675">
    <property type="entry name" value="LRR_dom_sf"/>
</dbReference>
<keyword evidence="3" id="KW-1185">Reference proteome</keyword>
<dbReference type="InterPro" id="IPR053781">
    <property type="entry name" value="F-box_AtFBL13-like"/>
</dbReference>
<dbReference type="CDD" id="cd22160">
    <property type="entry name" value="F-box_AtFBL13-like"/>
    <property type="match status" value="1"/>
</dbReference>
<organism evidence="2 3">
    <name type="scientific">Olea europaea subsp. europaea</name>
    <dbReference type="NCBI Taxonomy" id="158383"/>
    <lineage>
        <taxon>Eukaryota</taxon>
        <taxon>Viridiplantae</taxon>
        <taxon>Streptophyta</taxon>
        <taxon>Embryophyta</taxon>
        <taxon>Tracheophyta</taxon>
        <taxon>Spermatophyta</taxon>
        <taxon>Magnoliopsida</taxon>
        <taxon>eudicotyledons</taxon>
        <taxon>Gunneridae</taxon>
        <taxon>Pentapetalae</taxon>
        <taxon>asterids</taxon>
        <taxon>lamiids</taxon>
        <taxon>Lamiales</taxon>
        <taxon>Oleaceae</taxon>
        <taxon>Oleeae</taxon>
        <taxon>Olea</taxon>
    </lineage>
</organism>
<dbReference type="OrthoDB" id="896987at2759"/>